<evidence type="ECO:0000313" key="1">
    <source>
        <dbReference type="EMBL" id="RPB21322.1"/>
    </source>
</evidence>
<keyword evidence="2" id="KW-1185">Reference proteome</keyword>
<evidence type="ECO:0000313" key="2">
    <source>
        <dbReference type="Proteomes" id="UP000267821"/>
    </source>
</evidence>
<gene>
    <name evidence="1" type="ORF">L211DRAFT_840749</name>
</gene>
<sequence>MPCGLPWKPLPGRPFGCCVLWVPLISPKKDSYDALRSAFSFPPIPICIQAILTTFLPMDWTKPDFIAASMPDLGGAPCSYWRLSVPQSERIIIRS</sequence>
<dbReference type="Proteomes" id="UP000267821">
    <property type="component" value="Unassembled WGS sequence"/>
</dbReference>
<dbReference type="InParanoid" id="A0A3N4LIQ8"/>
<name>A0A3N4LIQ8_9PEZI</name>
<dbReference type="AlphaFoldDB" id="A0A3N4LIQ8"/>
<proteinExistence type="predicted"/>
<protein>
    <submittedName>
        <fullName evidence="1">Uncharacterized protein</fullName>
    </submittedName>
</protein>
<accession>A0A3N4LIQ8</accession>
<organism evidence="1 2">
    <name type="scientific">Terfezia boudieri ATCC MYA-4762</name>
    <dbReference type="NCBI Taxonomy" id="1051890"/>
    <lineage>
        <taxon>Eukaryota</taxon>
        <taxon>Fungi</taxon>
        <taxon>Dikarya</taxon>
        <taxon>Ascomycota</taxon>
        <taxon>Pezizomycotina</taxon>
        <taxon>Pezizomycetes</taxon>
        <taxon>Pezizales</taxon>
        <taxon>Pezizaceae</taxon>
        <taxon>Terfezia</taxon>
    </lineage>
</organism>
<reference evidence="1 2" key="1">
    <citation type="journal article" date="2018" name="Nat. Ecol. Evol.">
        <title>Pezizomycetes genomes reveal the molecular basis of ectomycorrhizal truffle lifestyle.</title>
        <authorList>
            <person name="Murat C."/>
            <person name="Payen T."/>
            <person name="Noel B."/>
            <person name="Kuo A."/>
            <person name="Morin E."/>
            <person name="Chen J."/>
            <person name="Kohler A."/>
            <person name="Krizsan K."/>
            <person name="Balestrini R."/>
            <person name="Da Silva C."/>
            <person name="Montanini B."/>
            <person name="Hainaut M."/>
            <person name="Levati E."/>
            <person name="Barry K.W."/>
            <person name="Belfiori B."/>
            <person name="Cichocki N."/>
            <person name="Clum A."/>
            <person name="Dockter R.B."/>
            <person name="Fauchery L."/>
            <person name="Guy J."/>
            <person name="Iotti M."/>
            <person name="Le Tacon F."/>
            <person name="Lindquist E.A."/>
            <person name="Lipzen A."/>
            <person name="Malagnac F."/>
            <person name="Mello A."/>
            <person name="Molinier V."/>
            <person name="Miyauchi S."/>
            <person name="Poulain J."/>
            <person name="Riccioni C."/>
            <person name="Rubini A."/>
            <person name="Sitrit Y."/>
            <person name="Splivallo R."/>
            <person name="Traeger S."/>
            <person name="Wang M."/>
            <person name="Zifcakova L."/>
            <person name="Wipf D."/>
            <person name="Zambonelli A."/>
            <person name="Paolocci F."/>
            <person name="Nowrousian M."/>
            <person name="Ottonello S."/>
            <person name="Baldrian P."/>
            <person name="Spatafora J.W."/>
            <person name="Henrissat B."/>
            <person name="Nagy L.G."/>
            <person name="Aury J.M."/>
            <person name="Wincker P."/>
            <person name="Grigoriev I.V."/>
            <person name="Bonfante P."/>
            <person name="Martin F.M."/>
        </authorList>
    </citation>
    <scope>NUCLEOTIDE SEQUENCE [LARGE SCALE GENOMIC DNA]</scope>
    <source>
        <strain evidence="1 2">ATCC MYA-4762</strain>
    </source>
</reference>
<dbReference type="EMBL" id="ML121560">
    <property type="protein sequence ID" value="RPB21322.1"/>
    <property type="molecule type" value="Genomic_DNA"/>
</dbReference>